<dbReference type="Proteomes" id="UP000009047">
    <property type="component" value="Chromosome"/>
</dbReference>
<gene>
    <name evidence="3" type="ordered locus">Deba_0020</name>
</gene>
<evidence type="ECO:0000256" key="1">
    <source>
        <dbReference type="ARBA" id="ARBA00007613"/>
    </source>
</evidence>
<reference evidence="3 4" key="1">
    <citation type="journal article" date="2010" name="Stand. Genomic Sci.">
        <title>Complete genome sequence of Desulfarculus baarsii type strain (2st14).</title>
        <authorList>
            <person name="Sun H."/>
            <person name="Spring S."/>
            <person name="Lapidus A."/>
            <person name="Davenport K."/>
            <person name="Del Rio T.G."/>
            <person name="Tice H."/>
            <person name="Nolan M."/>
            <person name="Copeland A."/>
            <person name="Cheng J.F."/>
            <person name="Lucas S."/>
            <person name="Tapia R."/>
            <person name="Goodwin L."/>
            <person name="Pitluck S."/>
            <person name="Ivanova N."/>
            <person name="Pagani I."/>
            <person name="Mavromatis K."/>
            <person name="Ovchinnikova G."/>
            <person name="Pati A."/>
            <person name="Chen A."/>
            <person name="Palaniappan K."/>
            <person name="Hauser L."/>
            <person name="Chang Y.J."/>
            <person name="Jeffries C.D."/>
            <person name="Detter J.C."/>
            <person name="Han C."/>
            <person name="Rohde M."/>
            <person name="Brambilla E."/>
            <person name="Goker M."/>
            <person name="Woyke T."/>
            <person name="Bristow J."/>
            <person name="Eisen J.A."/>
            <person name="Markowitz V."/>
            <person name="Hugenholtz P."/>
            <person name="Kyrpides N.C."/>
            <person name="Klenk H.P."/>
            <person name="Land M."/>
        </authorList>
    </citation>
    <scope>NUCLEOTIDE SEQUENCE [LARGE SCALE GENOMIC DNA]</scope>
    <source>
        <strain evidence="4">ATCC 33931 / DSM 2075 / LMG 7858 / VKM B-1802 / 2st14</strain>
    </source>
</reference>
<keyword evidence="2" id="KW-0732">Signal</keyword>
<dbReference type="GO" id="GO:0015562">
    <property type="term" value="F:efflux transmembrane transporter activity"/>
    <property type="evidence" value="ECO:0007669"/>
    <property type="project" value="InterPro"/>
</dbReference>
<dbReference type="Gene3D" id="2.20.200.10">
    <property type="entry name" value="Outer membrane efflux proteins (OEP)"/>
    <property type="match status" value="1"/>
</dbReference>
<protein>
    <submittedName>
        <fullName evidence="3">RND efflux system, outer membrane lipoprotein, NodT family</fullName>
    </submittedName>
</protein>
<keyword evidence="4" id="KW-1185">Reference proteome</keyword>
<dbReference type="KEGG" id="dbr:Deba_0020"/>
<dbReference type="NCBIfam" id="TIGR01845">
    <property type="entry name" value="outer_NodT"/>
    <property type="match status" value="1"/>
</dbReference>
<proteinExistence type="inferred from homology"/>
<dbReference type="SUPFAM" id="SSF56954">
    <property type="entry name" value="Outer membrane efflux proteins (OEP)"/>
    <property type="match status" value="1"/>
</dbReference>
<dbReference type="InterPro" id="IPR003423">
    <property type="entry name" value="OMP_efflux"/>
</dbReference>
<dbReference type="PANTHER" id="PTHR30203">
    <property type="entry name" value="OUTER MEMBRANE CATION EFFLUX PROTEIN"/>
    <property type="match status" value="1"/>
</dbReference>
<sequence>MTSPGKIALAAAVVAVGLISAGCAAVGPDYQAPSPQTPPAWRATMTGGLEAATPQAQALAQWWARFDDPLLTELIGQSLAGNLDIKTARAKVRQARAARGLSQAALWPELSADGAFESRRASENSRSGSGGQYDLYSGGFDAGWEIDIFGGARRGVEAAQADLEAAQADLRDVWVSICAETARNYVEARTYQARLAAMRANLEAQTKTHALIAARRAAGLSNELALRQAGYNLESSRAQLPGLQAGLESSLNSLAILAGRTPGSLHQRLAEVRPIPQCPPRVAVGVPAEALRQRPDIRAAERRLAAQTARVGVATAALYPKLRLLGSIGLESVSSGELFSAASQAWGIGPAVSWKIFDAGAVRQNIAIQSSLQEQALLAYQKAVLAALAEVEDNLTAYAREQLRAQSLAKAVEEARRAEAIAQDQYRAGLVDFNNVLEAQRSLLQLQDQLAQSRGAVTSDLITVYKALGGGWNALAEDQRTTAKNPRR</sequence>
<feature type="chain" id="PRO_5001438124" evidence="2">
    <location>
        <begin position="25"/>
        <end position="488"/>
    </location>
</feature>
<keyword evidence="2" id="KW-0472">Membrane</keyword>
<keyword evidence="2" id="KW-1134">Transmembrane beta strand</keyword>
<dbReference type="PANTHER" id="PTHR30203:SF25">
    <property type="entry name" value="OUTER MEMBRANE PROTEIN-RELATED"/>
    <property type="match status" value="1"/>
</dbReference>
<dbReference type="OrthoDB" id="9783163at2"/>
<evidence type="ECO:0000313" key="3">
    <source>
        <dbReference type="EMBL" id="ADK83399.1"/>
    </source>
</evidence>
<dbReference type="AlphaFoldDB" id="E1QD80"/>
<dbReference type="Pfam" id="PF02321">
    <property type="entry name" value="OEP"/>
    <property type="match status" value="2"/>
</dbReference>
<dbReference type="GO" id="GO:0005886">
    <property type="term" value="C:plasma membrane"/>
    <property type="evidence" value="ECO:0007669"/>
    <property type="project" value="UniProtKB-SubCell"/>
</dbReference>
<dbReference type="STRING" id="644282.Deba_0020"/>
<dbReference type="EMBL" id="CP002085">
    <property type="protein sequence ID" value="ADK83399.1"/>
    <property type="molecule type" value="Genomic_DNA"/>
</dbReference>
<dbReference type="InterPro" id="IPR010131">
    <property type="entry name" value="MdtP/NodT-like"/>
</dbReference>
<comment type="subcellular location">
    <subcellularLocation>
        <location evidence="2">Cell membrane</location>
        <topology evidence="2">Lipid-anchor</topology>
    </subcellularLocation>
</comment>
<dbReference type="eggNOG" id="COG1538">
    <property type="taxonomic scope" value="Bacteria"/>
</dbReference>
<dbReference type="RefSeq" id="WP_013256855.1">
    <property type="nucleotide sequence ID" value="NC_014365.1"/>
</dbReference>
<feature type="signal peptide" evidence="2">
    <location>
        <begin position="1"/>
        <end position="24"/>
    </location>
</feature>
<keyword evidence="2 3" id="KW-0449">Lipoprotein</keyword>
<comment type="similarity">
    <text evidence="1 2">Belongs to the outer membrane factor (OMF) (TC 1.B.17) family.</text>
</comment>
<accession>E1QD80</accession>
<organism evidence="3 4">
    <name type="scientific">Desulfarculus baarsii (strain ATCC 33931 / DSM 2075 / LMG 7858 / VKM B-1802 / 2st14)</name>
    <dbReference type="NCBI Taxonomy" id="644282"/>
    <lineage>
        <taxon>Bacteria</taxon>
        <taxon>Pseudomonadati</taxon>
        <taxon>Thermodesulfobacteriota</taxon>
        <taxon>Desulfarculia</taxon>
        <taxon>Desulfarculales</taxon>
        <taxon>Desulfarculaceae</taxon>
        <taxon>Desulfarculus</taxon>
    </lineage>
</organism>
<dbReference type="HOGENOM" id="CLU_012817_13_0_7"/>
<evidence type="ECO:0000313" key="4">
    <source>
        <dbReference type="Proteomes" id="UP000009047"/>
    </source>
</evidence>
<dbReference type="Gene3D" id="1.20.1600.10">
    <property type="entry name" value="Outer membrane efflux proteins (OEP)"/>
    <property type="match status" value="1"/>
</dbReference>
<dbReference type="PROSITE" id="PS51257">
    <property type="entry name" value="PROKAR_LIPOPROTEIN"/>
    <property type="match status" value="1"/>
</dbReference>
<keyword evidence="2" id="KW-0812">Transmembrane</keyword>
<keyword evidence="2" id="KW-0564">Palmitate</keyword>
<evidence type="ECO:0000256" key="2">
    <source>
        <dbReference type="RuleBase" id="RU362097"/>
    </source>
</evidence>
<name>E1QD80_DESB2</name>